<evidence type="ECO:0000313" key="3">
    <source>
        <dbReference type="Proteomes" id="UP000054632"/>
    </source>
</evidence>
<comment type="caution">
    <text evidence="2">The sequence shown here is derived from an EMBL/GenBank/DDBJ whole genome shotgun (WGS) entry which is preliminary data.</text>
</comment>
<dbReference type="EMBL" id="JYDT01000625">
    <property type="protein sequence ID" value="KRY80288.1"/>
    <property type="molecule type" value="Genomic_DNA"/>
</dbReference>
<proteinExistence type="predicted"/>
<dbReference type="Proteomes" id="UP000054632">
    <property type="component" value="Unassembled WGS sequence"/>
</dbReference>
<sequence length="75" mass="8886">MKIARFCYFRHMSCSLFVQPIFHNFNCFMNSRFKFMATVCPGNKVTHIKIQNTGEYYALYPETFTFRACSILHGE</sequence>
<reference evidence="3 4" key="1">
    <citation type="submission" date="2015-01" db="EMBL/GenBank/DDBJ databases">
        <title>Evolution of Trichinella species and genotypes.</title>
        <authorList>
            <person name="Korhonen P.K."/>
            <person name="Edoardo P."/>
            <person name="Giuseppe L.R."/>
            <person name="Gasser R.B."/>
        </authorList>
    </citation>
    <scope>NUCLEOTIDE SEQUENCE [LARGE SCALE GENOMIC DNA]</scope>
    <source>
        <strain evidence="1">ISS13</strain>
        <strain evidence="2">ISS470</strain>
    </source>
</reference>
<name>A0A0V1F2M6_TRIPS</name>
<dbReference type="Proteomes" id="UP000054995">
    <property type="component" value="Unassembled WGS sequence"/>
</dbReference>
<dbReference type="AlphaFoldDB" id="A0A0V1F2M6"/>
<dbReference type="EMBL" id="JYDR01000557">
    <property type="protein sequence ID" value="KRY64231.1"/>
    <property type="molecule type" value="Genomic_DNA"/>
</dbReference>
<organism evidence="2 4">
    <name type="scientific">Trichinella pseudospiralis</name>
    <name type="common">Parasitic roundworm</name>
    <dbReference type="NCBI Taxonomy" id="6337"/>
    <lineage>
        <taxon>Eukaryota</taxon>
        <taxon>Metazoa</taxon>
        <taxon>Ecdysozoa</taxon>
        <taxon>Nematoda</taxon>
        <taxon>Enoplea</taxon>
        <taxon>Dorylaimia</taxon>
        <taxon>Trichinellida</taxon>
        <taxon>Trichinellidae</taxon>
        <taxon>Trichinella</taxon>
    </lineage>
</organism>
<evidence type="ECO:0000313" key="2">
    <source>
        <dbReference type="EMBL" id="KRY80288.1"/>
    </source>
</evidence>
<evidence type="ECO:0000313" key="1">
    <source>
        <dbReference type="EMBL" id="KRY64231.1"/>
    </source>
</evidence>
<protein>
    <submittedName>
        <fullName evidence="2">Uncharacterized protein</fullName>
    </submittedName>
</protein>
<evidence type="ECO:0000313" key="4">
    <source>
        <dbReference type="Proteomes" id="UP000054995"/>
    </source>
</evidence>
<keyword evidence="4" id="KW-1185">Reference proteome</keyword>
<accession>A0A0V1F2M6</accession>
<gene>
    <name evidence="1" type="ORF">T4A_14344</name>
    <name evidence="2" type="ORF">T4D_688</name>
</gene>